<sequence length="226" mass="26923">MANPRINSFITEFDDYIKNKCITCGEIVDLKNMFYSRYKKEPRVAEAIIYRWFAHYLGIDEPIKNEHRIKALTLRPEKKYVGKIGKQNIDISVLEQGQIKLGISIKMQGTTPAYLDGADFYNPILMKEYRDYIEVNDKILQQAHENKTRVKVPTLLQDFARIDNLQLDPNNRFQSATFIFDAMKDKEIFWVREFESKYNHKYLFLLNKPKMIFKEWVDNNLDSIRY</sequence>
<name>A0A919YF28_9BACL</name>
<keyword evidence="2" id="KW-1185">Reference proteome</keyword>
<evidence type="ECO:0000313" key="2">
    <source>
        <dbReference type="Proteomes" id="UP000682811"/>
    </source>
</evidence>
<comment type="caution">
    <text evidence="1">The sequence shown here is derived from an EMBL/GenBank/DDBJ whole genome shotgun (WGS) entry which is preliminary data.</text>
</comment>
<organism evidence="1 2">
    <name type="scientific">Paenibacillus azoreducens</name>
    <dbReference type="NCBI Taxonomy" id="116718"/>
    <lineage>
        <taxon>Bacteria</taxon>
        <taxon>Bacillati</taxon>
        <taxon>Bacillota</taxon>
        <taxon>Bacilli</taxon>
        <taxon>Bacillales</taxon>
        <taxon>Paenibacillaceae</taxon>
        <taxon>Paenibacillus</taxon>
    </lineage>
</organism>
<dbReference type="Proteomes" id="UP000682811">
    <property type="component" value="Unassembled WGS sequence"/>
</dbReference>
<reference evidence="1 2" key="1">
    <citation type="submission" date="2021-03" db="EMBL/GenBank/DDBJ databases">
        <title>Antimicrobial resistance genes in bacteria isolated from Japanese honey, and their potential for conferring macrolide and lincosamide resistance in the American foulbrood pathogen Paenibacillus larvae.</title>
        <authorList>
            <person name="Okamoto M."/>
            <person name="Kumagai M."/>
            <person name="Kanamori H."/>
            <person name="Takamatsu D."/>
        </authorList>
    </citation>
    <scope>NUCLEOTIDE SEQUENCE [LARGE SCALE GENOMIC DNA]</scope>
    <source>
        <strain evidence="1 2">J34TS1</strain>
    </source>
</reference>
<proteinExistence type="predicted"/>
<accession>A0A919YF28</accession>
<evidence type="ECO:0000313" key="1">
    <source>
        <dbReference type="EMBL" id="GIO49456.1"/>
    </source>
</evidence>
<dbReference type="RefSeq" id="WP_212979950.1">
    <property type="nucleotide sequence ID" value="NZ_AP025343.1"/>
</dbReference>
<dbReference type="EMBL" id="BORT01000022">
    <property type="protein sequence ID" value="GIO49456.1"/>
    <property type="molecule type" value="Genomic_DNA"/>
</dbReference>
<dbReference type="AlphaFoldDB" id="A0A919YF28"/>
<protein>
    <submittedName>
        <fullName evidence="1">Uncharacterized protein</fullName>
    </submittedName>
</protein>
<gene>
    <name evidence="1" type="ORF">J34TS1_42210</name>
</gene>